<evidence type="ECO:0000259" key="4">
    <source>
        <dbReference type="PROSITE" id="PS51071"/>
    </source>
</evidence>
<evidence type="ECO:0000259" key="5">
    <source>
        <dbReference type="PROSITE" id="PS51464"/>
    </source>
</evidence>
<dbReference type="PANTHER" id="PTHR30514">
    <property type="entry name" value="GLUCOKINASE"/>
    <property type="match status" value="1"/>
</dbReference>
<dbReference type="GO" id="GO:1901135">
    <property type="term" value="P:carbohydrate derivative metabolic process"/>
    <property type="evidence" value="ECO:0007669"/>
    <property type="project" value="InterPro"/>
</dbReference>
<name>A0A8J6J9G7_9FIRM</name>
<dbReference type="Pfam" id="PF01380">
    <property type="entry name" value="SIS"/>
    <property type="match status" value="1"/>
</dbReference>
<dbReference type="InterPro" id="IPR047640">
    <property type="entry name" value="RpiR-like"/>
</dbReference>
<evidence type="ECO:0000313" key="6">
    <source>
        <dbReference type="EMBL" id="MBC5722368.1"/>
    </source>
</evidence>
<dbReference type="Proteomes" id="UP000628736">
    <property type="component" value="Unassembled WGS sequence"/>
</dbReference>
<dbReference type="InterPro" id="IPR046348">
    <property type="entry name" value="SIS_dom_sf"/>
</dbReference>
<dbReference type="PANTHER" id="PTHR30514:SF1">
    <property type="entry name" value="HTH-TYPE TRANSCRIPTIONAL REGULATOR HEXR-RELATED"/>
    <property type="match status" value="1"/>
</dbReference>
<sequence length="287" mass="31509">MEESLLYIQRIKAMYQSRTFSKSDRLIADYILAHPTCVASTTAAELGEVTGTSSATVVRFCRKLGFSGLVDLKMSMAYRYANGENIIMDLDRGDNVHQIKQKVISFTKMVADHLMESLDDQALACAAQEILRAEQLVIVGEGGSGTICRAAYDIFLKLAIQCRYVSDPLFQAMEIGSMKQTDVLLLIVNSGRTANMVQNAQLAHACGIKTIGIVGSSNSPISQYLDIEIRTSLFRSDYFSDLAAARTCELTAISILHSIIALSCDEARLAKGQRIAAFMEKKRLPNS</sequence>
<dbReference type="Gene3D" id="3.40.50.10490">
    <property type="entry name" value="Glucose-6-phosphate isomerase like protein, domain 1"/>
    <property type="match status" value="1"/>
</dbReference>
<dbReference type="GO" id="GO:0097367">
    <property type="term" value="F:carbohydrate derivative binding"/>
    <property type="evidence" value="ECO:0007669"/>
    <property type="project" value="InterPro"/>
</dbReference>
<dbReference type="CDD" id="cd05013">
    <property type="entry name" value="SIS_RpiR"/>
    <property type="match status" value="1"/>
</dbReference>
<dbReference type="InterPro" id="IPR036388">
    <property type="entry name" value="WH-like_DNA-bd_sf"/>
</dbReference>
<dbReference type="AlphaFoldDB" id="A0A8J6J9G7"/>
<dbReference type="PROSITE" id="PS51464">
    <property type="entry name" value="SIS"/>
    <property type="match status" value="1"/>
</dbReference>
<keyword evidence="1" id="KW-0805">Transcription regulation</keyword>
<dbReference type="InterPro" id="IPR009057">
    <property type="entry name" value="Homeodomain-like_sf"/>
</dbReference>
<keyword evidence="7" id="KW-1185">Reference proteome</keyword>
<keyword evidence="2" id="KW-0238">DNA-binding</keyword>
<organism evidence="6 7">
    <name type="scientific">Flintibacter hominis</name>
    <dbReference type="NCBI Taxonomy" id="2763048"/>
    <lineage>
        <taxon>Bacteria</taxon>
        <taxon>Bacillati</taxon>
        <taxon>Bacillota</taxon>
        <taxon>Clostridia</taxon>
        <taxon>Eubacteriales</taxon>
        <taxon>Flintibacter</taxon>
    </lineage>
</organism>
<feature type="domain" description="SIS" evidence="5">
    <location>
        <begin position="126"/>
        <end position="269"/>
    </location>
</feature>
<dbReference type="RefSeq" id="WP_147571714.1">
    <property type="nucleotide sequence ID" value="NZ_JACOPO010000003.1"/>
</dbReference>
<dbReference type="GO" id="GO:0003700">
    <property type="term" value="F:DNA-binding transcription factor activity"/>
    <property type="evidence" value="ECO:0007669"/>
    <property type="project" value="InterPro"/>
</dbReference>
<gene>
    <name evidence="6" type="ORF">H8S11_06045</name>
</gene>
<dbReference type="PROSITE" id="PS51071">
    <property type="entry name" value="HTH_RPIR"/>
    <property type="match status" value="1"/>
</dbReference>
<accession>A0A8J6J9G7</accession>
<dbReference type="InterPro" id="IPR000281">
    <property type="entry name" value="HTH_RpiR"/>
</dbReference>
<dbReference type="Gene3D" id="1.10.10.10">
    <property type="entry name" value="Winged helix-like DNA-binding domain superfamily/Winged helix DNA-binding domain"/>
    <property type="match status" value="1"/>
</dbReference>
<proteinExistence type="predicted"/>
<dbReference type="SUPFAM" id="SSF53697">
    <property type="entry name" value="SIS domain"/>
    <property type="match status" value="1"/>
</dbReference>
<evidence type="ECO:0000313" key="7">
    <source>
        <dbReference type="Proteomes" id="UP000628736"/>
    </source>
</evidence>
<protein>
    <submittedName>
        <fullName evidence="6">MurR/RpiR family transcriptional regulator</fullName>
    </submittedName>
</protein>
<evidence type="ECO:0000256" key="1">
    <source>
        <dbReference type="ARBA" id="ARBA00023015"/>
    </source>
</evidence>
<evidence type="ECO:0000256" key="3">
    <source>
        <dbReference type="ARBA" id="ARBA00023163"/>
    </source>
</evidence>
<dbReference type="GO" id="GO:0003677">
    <property type="term" value="F:DNA binding"/>
    <property type="evidence" value="ECO:0007669"/>
    <property type="project" value="UniProtKB-KW"/>
</dbReference>
<comment type="caution">
    <text evidence="6">The sequence shown here is derived from an EMBL/GenBank/DDBJ whole genome shotgun (WGS) entry which is preliminary data.</text>
</comment>
<dbReference type="InterPro" id="IPR035472">
    <property type="entry name" value="RpiR-like_SIS"/>
</dbReference>
<dbReference type="Pfam" id="PF01418">
    <property type="entry name" value="HTH_6"/>
    <property type="match status" value="1"/>
</dbReference>
<evidence type="ECO:0000256" key="2">
    <source>
        <dbReference type="ARBA" id="ARBA00023125"/>
    </source>
</evidence>
<reference evidence="6" key="1">
    <citation type="submission" date="2020-08" db="EMBL/GenBank/DDBJ databases">
        <title>Genome public.</title>
        <authorList>
            <person name="Liu C."/>
            <person name="Sun Q."/>
        </authorList>
    </citation>
    <scope>NUCLEOTIDE SEQUENCE</scope>
    <source>
        <strain evidence="6">NSJ-23</strain>
    </source>
</reference>
<keyword evidence="3" id="KW-0804">Transcription</keyword>
<dbReference type="EMBL" id="JACOPO010000003">
    <property type="protein sequence ID" value="MBC5722368.1"/>
    <property type="molecule type" value="Genomic_DNA"/>
</dbReference>
<dbReference type="InterPro" id="IPR001347">
    <property type="entry name" value="SIS_dom"/>
</dbReference>
<feature type="domain" description="HTH rpiR-type" evidence="4">
    <location>
        <begin position="7"/>
        <end position="83"/>
    </location>
</feature>
<dbReference type="SUPFAM" id="SSF46689">
    <property type="entry name" value="Homeodomain-like"/>
    <property type="match status" value="1"/>
</dbReference>